<organism evidence="1 2">
    <name type="scientific">Capnocytophaga gingivalis</name>
    <dbReference type="NCBI Taxonomy" id="1017"/>
    <lineage>
        <taxon>Bacteria</taxon>
        <taxon>Pseudomonadati</taxon>
        <taxon>Bacteroidota</taxon>
        <taxon>Flavobacteriia</taxon>
        <taxon>Flavobacteriales</taxon>
        <taxon>Flavobacteriaceae</taxon>
        <taxon>Capnocytophaga</taxon>
    </lineage>
</organism>
<keyword evidence="2" id="KW-1185">Reference proteome</keyword>
<evidence type="ECO:0000313" key="1">
    <source>
        <dbReference type="EMBL" id="MEB3075277.1"/>
    </source>
</evidence>
<accession>A0ABU5ZAV1</accession>
<evidence type="ECO:0000313" key="2">
    <source>
        <dbReference type="Proteomes" id="UP001311730"/>
    </source>
</evidence>
<gene>
    <name evidence="1" type="ORF">VJJ08_08195</name>
</gene>
<sequence>MKEFLEKYKEEYTLKIPQLLKEVRLKTHYTKWSKTVLSAYQLEPFETELLGYKLGKFLRNEPKINQNVKSYFFDDKNRIIGRLDYDFYNDFKKEWVVTRFLYIYVQDGIFEIILSSSHITEEPTKINRITYVKLFNNKVIESYSLHNDNRFAKLVYKYSDNRIVSIEQDLWIPNLLKSTYEIEYLDQSAYIIWEIEDGTKKKMSCPKID</sequence>
<dbReference type="RefSeq" id="WP_323983502.1">
    <property type="nucleotide sequence ID" value="NZ_JAYKBW010000008.1"/>
</dbReference>
<proteinExistence type="predicted"/>
<reference evidence="1 2" key="1">
    <citation type="submission" date="2023-12" db="EMBL/GenBank/DDBJ databases">
        <title>Genomic sequences of Capnocytophaga and Parvimonas strains.</title>
        <authorList>
            <person name="Watt R.M."/>
            <person name="Wang M."/>
            <person name="Yang T."/>
            <person name="Tong W.M."/>
        </authorList>
    </citation>
    <scope>NUCLEOTIDE SEQUENCE [LARGE SCALE GENOMIC DNA]</scope>
    <source>
        <strain evidence="1 2">CCUG 13096</strain>
    </source>
</reference>
<comment type="caution">
    <text evidence="1">The sequence shown here is derived from an EMBL/GenBank/DDBJ whole genome shotgun (WGS) entry which is preliminary data.</text>
</comment>
<name>A0ABU5ZAV1_9FLAO</name>
<dbReference type="EMBL" id="JAYKBW010000008">
    <property type="protein sequence ID" value="MEB3075277.1"/>
    <property type="molecule type" value="Genomic_DNA"/>
</dbReference>
<dbReference type="Proteomes" id="UP001311730">
    <property type="component" value="Unassembled WGS sequence"/>
</dbReference>
<protein>
    <submittedName>
        <fullName evidence="1">Uncharacterized protein</fullName>
    </submittedName>
</protein>